<dbReference type="InterPro" id="IPR039261">
    <property type="entry name" value="FNR_nucleotide-bd"/>
</dbReference>
<dbReference type="GO" id="GO:0016491">
    <property type="term" value="F:oxidoreductase activity"/>
    <property type="evidence" value="ECO:0007669"/>
    <property type="project" value="InterPro"/>
</dbReference>
<dbReference type="PRINTS" id="PR00406">
    <property type="entry name" value="CYTB5RDTASE"/>
</dbReference>
<keyword evidence="3" id="KW-1185">Reference proteome</keyword>
<dbReference type="KEGG" id="nso:NIASO_17275"/>
<dbReference type="Gene3D" id="3.40.50.80">
    <property type="entry name" value="Nucleotide-binding domain of ferredoxin-NADP reductase (FNR) module"/>
    <property type="match status" value="1"/>
</dbReference>
<dbReference type="InterPro" id="IPR001433">
    <property type="entry name" value="OxRdtase_FAD/NAD-bd"/>
</dbReference>
<dbReference type="PANTHER" id="PTHR47354">
    <property type="entry name" value="NADH OXIDOREDUCTASE HCR"/>
    <property type="match status" value="1"/>
</dbReference>
<dbReference type="InterPro" id="IPR017938">
    <property type="entry name" value="Riboflavin_synthase-like_b-brl"/>
</dbReference>
<reference evidence="2 3" key="1">
    <citation type="submission" date="2013-12" db="EMBL/GenBank/DDBJ databases">
        <authorList>
            <consortium name="DOE Joint Genome Institute"/>
            <person name="Eisen J."/>
            <person name="Huntemann M."/>
            <person name="Han J."/>
            <person name="Chen A."/>
            <person name="Kyrpides N."/>
            <person name="Mavromatis K."/>
            <person name="Markowitz V."/>
            <person name="Palaniappan K."/>
            <person name="Ivanova N."/>
            <person name="Schaumberg A."/>
            <person name="Pati A."/>
            <person name="Liolios K."/>
            <person name="Nordberg H.P."/>
            <person name="Cantor M.N."/>
            <person name="Hua S.X."/>
            <person name="Woyke T."/>
        </authorList>
    </citation>
    <scope>NUCLEOTIDE SEQUENCE [LARGE SCALE GENOMIC DNA]</scope>
    <source>
        <strain evidence="3">DSM 19437</strain>
    </source>
</reference>
<gene>
    <name evidence="2" type="ORF">NIASO_17275</name>
</gene>
<evidence type="ECO:0000259" key="1">
    <source>
        <dbReference type="PROSITE" id="PS51384"/>
    </source>
</evidence>
<dbReference type="OrthoDB" id="9789468at2"/>
<dbReference type="Pfam" id="PF00175">
    <property type="entry name" value="NAD_binding_1"/>
    <property type="match status" value="1"/>
</dbReference>
<dbReference type="InterPro" id="IPR008333">
    <property type="entry name" value="Cbr1-like_FAD-bd_dom"/>
</dbReference>
<dbReference type="Pfam" id="PF00970">
    <property type="entry name" value="FAD_binding_6"/>
    <property type="match status" value="1"/>
</dbReference>
<dbReference type="Proteomes" id="UP000003586">
    <property type="component" value="Chromosome"/>
</dbReference>
<dbReference type="SUPFAM" id="SSF52343">
    <property type="entry name" value="Ferredoxin reductase-like, C-terminal NADP-linked domain"/>
    <property type="match status" value="1"/>
</dbReference>
<protein>
    <submittedName>
        <fullName evidence="2">Oxidoreductase</fullName>
    </submittedName>
</protein>
<dbReference type="SUPFAM" id="SSF63380">
    <property type="entry name" value="Riboflavin synthase domain-like"/>
    <property type="match status" value="1"/>
</dbReference>
<dbReference type="HOGENOM" id="CLU_003827_7_3_10"/>
<dbReference type="AlphaFoldDB" id="W0F3R5"/>
<dbReference type="InterPro" id="IPR050415">
    <property type="entry name" value="MRET"/>
</dbReference>
<feature type="domain" description="FAD-binding FR-type" evidence="1">
    <location>
        <begin position="3"/>
        <end position="108"/>
    </location>
</feature>
<dbReference type="STRING" id="929713.NIASO_17275"/>
<proteinExistence type="predicted"/>
<dbReference type="eggNOG" id="COG1018">
    <property type="taxonomic scope" value="Bacteria"/>
</dbReference>
<evidence type="ECO:0000313" key="2">
    <source>
        <dbReference type="EMBL" id="AHF16448.1"/>
    </source>
</evidence>
<dbReference type="InterPro" id="IPR001709">
    <property type="entry name" value="Flavoprot_Pyr_Nucl_cyt_Rdtase"/>
</dbReference>
<sequence>MPLTWRTGTIIKVIEETYNTRRYFIEVPELESFDFVAGQFVTIDCPIHEKPNKRWRSYSIASAPDGTNVYELLIVLVEDGQATPWMFDTWKVGTEISFRGPAGVFTLKEEHLQQDLFLVCTGTGIAPFRSMVHWLLRENIPHKNIYLIYGCRTQKDLLYFEEMKNLGLEYFHYIPTLSREEWEGKTGYVHAIYEAYSQGKPHSNFFLCGWKNMIDEARQRVVGMGFDKKAVHFELYG</sequence>
<dbReference type="PRINTS" id="PR00371">
    <property type="entry name" value="FPNCR"/>
</dbReference>
<dbReference type="PANTHER" id="PTHR47354:SF5">
    <property type="entry name" value="PROTEIN RFBI"/>
    <property type="match status" value="1"/>
</dbReference>
<dbReference type="EMBL" id="CP007035">
    <property type="protein sequence ID" value="AHF16448.1"/>
    <property type="molecule type" value="Genomic_DNA"/>
</dbReference>
<name>W0F3R5_9BACT</name>
<dbReference type="RefSeq" id="WP_008587575.1">
    <property type="nucleotide sequence ID" value="NZ_CP007035.1"/>
</dbReference>
<dbReference type="PROSITE" id="PS51384">
    <property type="entry name" value="FAD_FR"/>
    <property type="match status" value="1"/>
</dbReference>
<dbReference type="InterPro" id="IPR017927">
    <property type="entry name" value="FAD-bd_FR_type"/>
</dbReference>
<dbReference type="Gene3D" id="2.40.30.10">
    <property type="entry name" value="Translation factors"/>
    <property type="match status" value="1"/>
</dbReference>
<accession>W0F3R5</accession>
<evidence type="ECO:0000313" key="3">
    <source>
        <dbReference type="Proteomes" id="UP000003586"/>
    </source>
</evidence>
<organism evidence="2 3">
    <name type="scientific">Niabella soli DSM 19437</name>
    <dbReference type="NCBI Taxonomy" id="929713"/>
    <lineage>
        <taxon>Bacteria</taxon>
        <taxon>Pseudomonadati</taxon>
        <taxon>Bacteroidota</taxon>
        <taxon>Chitinophagia</taxon>
        <taxon>Chitinophagales</taxon>
        <taxon>Chitinophagaceae</taxon>
        <taxon>Niabella</taxon>
    </lineage>
</organism>